<dbReference type="OrthoDB" id="195735at2"/>
<comment type="caution">
    <text evidence="1">The sequence shown here is derived from an EMBL/GenBank/DDBJ whole genome shotgun (WGS) entry which is preliminary data.</text>
</comment>
<dbReference type="InterPro" id="IPR036249">
    <property type="entry name" value="Thioredoxin-like_sf"/>
</dbReference>
<dbReference type="AlphaFoldDB" id="A0A2S7SX14"/>
<dbReference type="SUPFAM" id="SSF52833">
    <property type="entry name" value="Thioredoxin-like"/>
    <property type="match status" value="1"/>
</dbReference>
<dbReference type="Proteomes" id="UP000239872">
    <property type="component" value="Unassembled WGS sequence"/>
</dbReference>
<gene>
    <name evidence="1" type="ORF">CJD36_006615</name>
</gene>
<dbReference type="EMBL" id="PPSL01000002">
    <property type="protein sequence ID" value="PQJ11469.1"/>
    <property type="molecule type" value="Genomic_DNA"/>
</dbReference>
<protein>
    <recommendedName>
        <fullName evidence="3">Thioredoxin family protein</fullName>
    </recommendedName>
</protein>
<reference evidence="1 2" key="1">
    <citation type="submission" date="2018-01" db="EMBL/GenBank/DDBJ databases">
        <title>A novel member of the phylum Bacteroidetes isolated from glacier ice.</title>
        <authorList>
            <person name="Liu Q."/>
            <person name="Xin Y.-H."/>
        </authorList>
    </citation>
    <scope>NUCLEOTIDE SEQUENCE [LARGE SCALE GENOMIC DNA]</scope>
    <source>
        <strain evidence="1 2">RB1R16</strain>
    </source>
</reference>
<sequence length="163" mass="19088">MKRLFFLIFLFIVPSKISFSQEVKKPIDNKYLFNPYADAQKALNDALMAAQKAHRHVLVVVGGDWSFWSRKMYGHLTRNHQYYNNYELVFINFSPVNKNETILNQLHVPKDQGYPILIVLDENGNPLLTTDTDDLKLNPRAYDDDLLATFTEKWLTYKSNDKK</sequence>
<dbReference type="RefSeq" id="WP_105038349.1">
    <property type="nucleotide sequence ID" value="NZ_PPSL01000002.1"/>
</dbReference>
<evidence type="ECO:0008006" key="3">
    <source>
        <dbReference type="Google" id="ProtNLM"/>
    </source>
</evidence>
<proteinExistence type="predicted"/>
<name>A0A2S7SX14_9BACT</name>
<evidence type="ECO:0000313" key="1">
    <source>
        <dbReference type="EMBL" id="PQJ11469.1"/>
    </source>
</evidence>
<dbReference type="Gene3D" id="3.40.30.10">
    <property type="entry name" value="Glutaredoxin"/>
    <property type="match status" value="1"/>
</dbReference>
<evidence type="ECO:0000313" key="2">
    <source>
        <dbReference type="Proteomes" id="UP000239872"/>
    </source>
</evidence>
<keyword evidence="2" id="KW-1185">Reference proteome</keyword>
<organism evidence="1 2">
    <name type="scientific">Flavipsychrobacter stenotrophus</name>
    <dbReference type="NCBI Taxonomy" id="2077091"/>
    <lineage>
        <taxon>Bacteria</taxon>
        <taxon>Pseudomonadati</taxon>
        <taxon>Bacteroidota</taxon>
        <taxon>Chitinophagia</taxon>
        <taxon>Chitinophagales</taxon>
        <taxon>Chitinophagaceae</taxon>
        <taxon>Flavipsychrobacter</taxon>
    </lineage>
</organism>
<accession>A0A2S7SX14</accession>